<dbReference type="SUPFAM" id="SSF55008">
    <property type="entry name" value="HMA, heavy metal-associated domain"/>
    <property type="match status" value="1"/>
</dbReference>
<evidence type="ECO:0000256" key="1">
    <source>
        <dbReference type="ARBA" id="ARBA00004651"/>
    </source>
</evidence>
<dbReference type="Gene3D" id="3.30.70.100">
    <property type="match status" value="1"/>
</dbReference>
<dbReference type="GO" id="GO:0005886">
    <property type="term" value="C:plasma membrane"/>
    <property type="evidence" value="ECO:0007669"/>
    <property type="project" value="UniProtKB-SubCell"/>
</dbReference>
<dbReference type="GO" id="GO:0043682">
    <property type="term" value="F:P-type divalent copper transporter activity"/>
    <property type="evidence" value="ECO:0007669"/>
    <property type="project" value="TreeGrafter"/>
</dbReference>
<evidence type="ECO:0000256" key="9">
    <source>
        <dbReference type="ARBA" id="ARBA00022840"/>
    </source>
</evidence>
<proteinExistence type="inferred from homology"/>
<feature type="transmembrane region" description="Helical" evidence="15">
    <location>
        <begin position="161"/>
        <end position="184"/>
    </location>
</feature>
<dbReference type="Gene3D" id="3.40.1110.10">
    <property type="entry name" value="Calcium-transporting ATPase, cytoplasmic domain N"/>
    <property type="match status" value="1"/>
</dbReference>
<feature type="domain" description="HMA" evidence="16">
    <location>
        <begin position="76"/>
        <end position="142"/>
    </location>
</feature>
<dbReference type="Pfam" id="PF00122">
    <property type="entry name" value="E1-E2_ATPase"/>
    <property type="match status" value="1"/>
</dbReference>
<dbReference type="EMBL" id="MDLC01000012">
    <property type="protein sequence ID" value="ODS24246.1"/>
    <property type="molecule type" value="Genomic_DNA"/>
</dbReference>
<dbReference type="Gene3D" id="3.40.50.1000">
    <property type="entry name" value="HAD superfamily/HAD-like"/>
    <property type="match status" value="1"/>
</dbReference>
<evidence type="ECO:0000313" key="17">
    <source>
        <dbReference type="EMBL" id="ODS24246.1"/>
    </source>
</evidence>
<evidence type="ECO:0000313" key="18">
    <source>
        <dbReference type="Proteomes" id="UP000242502"/>
    </source>
</evidence>
<evidence type="ECO:0000256" key="2">
    <source>
        <dbReference type="ARBA" id="ARBA00006024"/>
    </source>
</evidence>
<comment type="similarity">
    <text evidence="2 15">Belongs to the cation transport ATPase (P-type) (TC 3.A.3) family. Type IB subfamily.</text>
</comment>
<dbReference type="Pfam" id="PF00702">
    <property type="entry name" value="Hydrolase"/>
    <property type="match status" value="1"/>
</dbReference>
<protein>
    <recommendedName>
        <fullName evidence="16">HMA domain-containing protein</fullName>
    </recommendedName>
</protein>
<dbReference type="InterPro" id="IPR036163">
    <property type="entry name" value="HMA_dom_sf"/>
</dbReference>
<gene>
    <name evidence="17" type="ORF">AB835_04945</name>
</gene>
<evidence type="ECO:0000256" key="5">
    <source>
        <dbReference type="ARBA" id="ARBA00022553"/>
    </source>
</evidence>
<dbReference type="GO" id="GO:0005524">
    <property type="term" value="F:ATP binding"/>
    <property type="evidence" value="ECO:0007669"/>
    <property type="project" value="UniProtKB-UniRule"/>
</dbReference>
<evidence type="ECO:0000256" key="12">
    <source>
        <dbReference type="ARBA" id="ARBA00022989"/>
    </source>
</evidence>
<dbReference type="InterPro" id="IPR027256">
    <property type="entry name" value="P-typ_ATPase_IB"/>
</dbReference>
<evidence type="ECO:0000256" key="13">
    <source>
        <dbReference type="ARBA" id="ARBA00023065"/>
    </source>
</evidence>
<dbReference type="GO" id="GO:0005507">
    <property type="term" value="F:copper ion binding"/>
    <property type="evidence" value="ECO:0007669"/>
    <property type="project" value="TreeGrafter"/>
</dbReference>
<dbReference type="InterPro" id="IPR059000">
    <property type="entry name" value="ATPase_P-type_domA"/>
</dbReference>
<feature type="transmembrane region" description="Helical" evidence="15">
    <location>
        <begin position="229"/>
        <end position="251"/>
    </location>
</feature>
<comment type="caution">
    <text evidence="17">The sequence shown here is derived from an EMBL/GenBank/DDBJ whole genome shotgun (WGS) entry which is preliminary data.</text>
</comment>
<dbReference type="InterPro" id="IPR021993">
    <property type="entry name" value="ATPase-cat-bd"/>
</dbReference>
<dbReference type="PANTHER" id="PTHR43520">
    <property type="entry name" value="ATP7, ISOFORM B"/>
    <property type="match status" value="1"/>
</dbReference>
<dbReference type="NCBIfam" id="TIGR01525">
    <property type="entry name" value="ATPase-IB_hvy"/>
    <property type="match status" value="1"/>
</dbReference>
<keyword evidence="3" id="KW-0813">Transport</keyword>
<keyword evidence="14 15" id="KW-0472">Membrane</keyword>
<dbReference type="GO" id="GO:0055070">
    <property type="term" value="P:copper ion homeostasis"/>
    <property type="evidence" value="ECO:0007669"/>
    <property type="project" value="TreeGrafter"/>
</dbReference>
<dbReference type="CDD" id="cd02079">
    <property type="entry name" value="P-type_ATPase_HM"/>
    <property type="match status" value="1"/>
</dbReference>
<keyword evidence="11" id="KW-1278">Translocase</keyword>
<dbReference type="InterPro" id="IPR036412">
    <property type="entry name" value="HAD-like_sf"/>
</dbReference>
<keyword evidence="12 15" id="KW-1133">Transmembrane helix</keyword>
<evidence type="ECO:0000256" key="4">
    <source>
        <dbReference type="ARBA" id="ARBA00022475"/>
    </source>
</evidence>
<keyword evidence="8 15" id="KW-0547">Nucleotide-binding</keyword>
<feature type="transmembrane region" description="Helical" evidence="15">
    <location>
        <begin position="438"/>
        <end position="463"/>
    </location>
</feature>
<feature type="transmembrane region" description="Helical" evidence="15">
    <location>
        <begin position="257"/>
        <end position="275"/>
    </location>
</feature>
<dbReference type="SUPFAM" id="SSF81665">
    <property type="entry name" value="Calcium ATPase, transmembrane domain M"/>
    <property type="match status" value="1"/>
</dbReference>
<dbReference type="PRINTS" id="PR00119">
    <property type="entry name" value="CATATPASE"/>
</dbReference>
<sequence>MDTEAFTLTIKDCQHTFCCPGCQAVADVIYSGGLDKFYQYRSELNRRPEQYSDNFVLYDREDIQQDFVEVHENNERTAHLLLDDMTCAACVWLIEKRLSIVDGVKHIRINAATHQCLLRWDSKSIALSQLMKILSSIGYRPQPLINDQQEQQRRRQQRLALMRLSVAAFGMMQVGMVAIALYAGALQGMDEQWVKLLRWVSLLVATPVVLFSAQPFWSAAWRSIKQRHLTMEVPVSLAIILAYLASAVATIYGGGEVYFDSVSMFTFFLLLGRYLEMRARYRNHQQTNHFTRLLPIAVQKTAPDDFSQLELVPLNQLMVDDYLRVNTGDTIPCDGVVIEGNSAVVEALLTGEVEPVVKRIGDTVIAGTVNTDGSLLIQATAVNQQTRLSTIEKLVSFAQQDKPTVQLIADKVASYFVAAVLCIATAVFLYWLNHQPESALWITLSVLVVTCPCALSLATPTVLAATVATMRRAGLLILKGHVIESLTTINRVVMDKTGTLTYGEPKVEQVKLIEQHITEDTVLAIAAALEEGSSHPIAKAFAGYRGRYQERYNVEHRQIVTGSGIKASIHQQEYALGKPEFVTSQSMTLPSVGQWLLLSKNTQPIAWILLSDQLRQSAMAAVHSLEQQNIHVEILSGDHQQVVGPMAQYLGGLDYCAGVSPEQKLEYIRQRQKQDPVLMVGDGINDVPVLAGANVSVAMDSASDFARMHADTVLLSNDLTVLAKAINIAHRCKTIIWQNITWALLYNLIALPLAAMGLIPPYLAAIGMSLSSLIVVLNALRI</sequence>
<keyword evidence="10" id="KW-0460">Magnesium</keyword>
<dbReference type="PANTHER" id="PTHR43520:SF5">
    <property type="entry name" value="CATION-TRANSPORTING P-TYPE ATPASE-RELATED"/>
    <property type="match status" value="1"/>
</dbReference>
<evidence type="ECO:0000259" key="16">
    <source>
        <dbReference type="PROSITE" id="PS50846"/>
    </source>
</evidence>
<dbReference type="InterPro" id="IPR006121">
    <property type="entry name" value="HMA_dom"/>
</dbReference>
<evidence type="ECO:0000256" key="14">
    <source>
        <dbReference type="ARBA" id="ARBA00023136"/>
    </source>
</evidence>
<dbReference type="GO" id="GO:0016887">
    <property type="term" value="F:ATP hydrolysis activity"/>
    <property type="evidence" value="ECO:0007669"/>
    <property type="project" value="InterPro"/>
</dbReference>
<dbReference type="InterPro" id="IPR018303">
    <property type="entry name" value="ATPase_P-typ_P_site"/>
</dbReference>
<evidence type="ECO:0000256" key="15">
    <source>
        <dbReference type="RuleBase" id="RU362081"/>
    </source>
</evidence>
<evidence type="ECO:0000256" key="3">
    <source>
        <dbReference type="ARBA" id="ARBA00022448"/>
    </source>
</evidence>
<dbReference type="Proteomes" id="UP000242502">
    <property type="component" value="Unassembled WGS sequence"/>
</dbReference>
<accession>A0A1D2QRN3</accession>
<evidence type="ECO:0000256" key="10">
    <source>
        <dbReference type="ARBA" id="ARBA00022842"/>
    </source>
</evidence>
<keyword evidence="7 15" id="KW-0479">Metal-binding</keyword>
<keyword evidence="4 15" id="KW-1003">Cell membrane</keyword>
<evidence type="ECO:0000256" key="8">
    <source>
        <dbReference type="ARBA" id="ARBA00022741"/>
    </source>
</evidence>
<keyword evidence="13" id="KW-0406">Ion transport</keyword>
<dbReference type="SUPFAM" id="SSF56784">
    <property type="entry name" value="HAD-like"/>
    <property type="match status" value="1"/>
</dbReference>
<feature type="transmembrane region" description="Helical" evidence="15">
    <location>
        <begin position="762"/>
        <end position="780"/>
    </location>
</feature>
<evidence type="ECO:0000256" key="11">
    <source>
        <dbReference type="ARBA" id="ARBA00022967"/>
    </source>
</evidence>
<feature type="transmembrane region" description="Helical" evidence="15">
    <location>
        <begin position="736"/>
        <end position="756"/>
    </location>
</feature>
<dbReference type="NCBIfam" id="TIGR01494">
    <property type="entry name" value="ATPase_P-type"/>
    <property type="match status" value="1"/>
</dbReference>
<dbReference type="InterPro" id="IPR023299">
    <property type="entry name" value="ATPase_P-typ_cyto_dom_N"/>
</dbReference>
<comment type="subcellular location">
    <subcellularLocation>
        <location evidence="1">Cell membrane</location>
        <topology evidence="1">Multi-pass membrane protein</topology>
    </subcellularLocation>
</comment>
<dbReference type="InterPro" id="IPR001757">
    <property type="entry name" value="P_typ_ATPase"/>
</dbReference>
<evidence type="ECO:0000256" key="6">
    <source>
        <dbReference type="ARBA" id="ARBA00022692"/>
    </source>
</evidence>
<reference evidence="17 18" key="1">
    <citation type="journal article" date="2016" name="Appl. Environ. Microbiol.">
        <title>Lack of Overt Genome Reduction in the Bryostatin-Producing Bryozoan Symbiont "Candidatus Endobugula sertula".</title>
        <authorList>
            <person name="Miller I.J."/>
            <person name="Vanee N."/>
            <person name="Fong S.S."/>
            <person name="Lim-Fong G.E."/>
            <person name="Kwan J.C."/>
        </authorList>
    </citation>
    <scope>NUCLEOTIDE SEQUENCE [LARGE SCALE GENOMIC DNA]</scope>
    <source>
        <strain evidence="17">AB1-4</strain>
    </source>
</reference>
<organism evidence="17 18">
    <name type="scientific">Candidatus Endobugula sertula</name>
    <name type="common">Bugula neritina bacterial symbiont</name>
    <dbReference type="NCBI Taxonomy" id="62101"/>
    <lineage>
        <taxon>Bacteria</taxon>
        <taxon>Pseudomonadati</taxon>
        <taxon>Pseudomonadota</taxon>
        <taxon>Gammaproteobacteria</taxon>
        <taxon>Cellvibrionales</taxon>
        <taxon>Cellvibrionaceae</taxon>
        <taxon>Candidatus Endobugula</taxon>
    </lineage>
</organism>
<dbReference type="SUPFAM" id="SSF81653">
    <property type="entry name" value="Calcium ATPase, transduction domain A"/>
    <property type="match status" value="1"/>
</dbReference>
<dbReference type="InterPro" id="IPR008250">
    <property type="entry name" value="ATPase_P-typ_transduc_dom_A_sf"/>
</dbReference>
<evidence type="ECO:0000256" key="7">
    <source>
        <dbReference type="ARBA" id="ARBA00022723"/>
    </source>
</evidence>
<dbReference type="CDD" id="cd00371">
    <property type="entry name" value="HMA"/>
    <property type="match status" value="1"/>
</dbReference>
<dbReference type="PRINTS" id="PR00943">
    <property type="entry name" value="CUATPASE"/>
</dbReference>
<feature type="transmembrane region" description="Helical" evidence="15">
    <location>
        <begin position="196"/>
        <end position="217"/>
    </location>
</feature>
<dbReference type="AlphaFoldDB" id="A0A1D2QRN3"/>
<dbReference type="STRING" id="62101.AB835_04945"/>
<dbReference type="PROSITE" id="PS50846">
    <property type="entry name" value="HMA_2"/>
    <property type="match status" value="1"/>
</dbReference>
<dbReference type="Pfam" id="PF00403">
    <property type="entry name" value="HMA"/>
    <property type="match status" value="1"/>
</dbReference>
<feature type="transmembrane region" description="Helical" evidence="15">
    <location>
        <begin position="412"/>
        <end position="432"/>
    </location>
</feature>
<dbReference type="NCBIfam" id="TIGR01512">
    <property type="entry name" value="ATPase-IB2_Cd"/>
    <property type="match status" value="1"/>
</dbReference>
<name>A0A1D2QRN3_9GAMM</name>
<keyword evidence="6 15" id="KW-0812">Transmembrane</keyword>
<dbReference type="PROSITE" id="PS00154">
    <property type="entry name" value="ATPASE_E1_E2"/>
    <property type="match status" value="1"/>
</dbReference>
<dbReference type="InterPro" id="IPR023214">
    <property type="entry name" value="HAD_sf"/>
</dbReference>
<dbReference type="Pfam" id="PF12156">
    <property type="entry name" value="ATPase-cat_bd"/>
    <property type="match status" value="1"/>
</dbReference>
<dbReference type="Gene3D" id="2.70.150.10">
    <property type="entry name" value="Calcium-transporting ATPase, cytoplasmic transduction domain A"/>
    <property type="match status" value="1"/>
</dbReference>
<dbReference type="NCBIfam" id="TIGR01511">
    <property type="entry name" value="ATPase-IB1_Cu"/>
    <property type="match status" value="1"/>
</dbReference>
<keyword evidence="5" id="KW-0597">Phosphoprotein</keyword>
<keyword evidence="9 15" id="KW-0067">ATP-binding</keyword>
<dbReference type="InterPro" id="IPR023298">
    <property type="entry name" value="ATPase_P-typ_TM_dom_sf"/>
</dbReference>